<gene>
    <name evidence="5" type="ORF">ACFSJD_04020</name>
</gene>
<evidence type="ECO:0000313" key="6">
    <source>
        <dbReference type="Proteomes" id="UP001597114"/>
    </source>
</evidence>
<evidence type="ECO:0000256" key="3">
    <source>
        <dbReference type="SAM" id="Phobius"/>
    </source>
</evidence>
<feature type="domain" description="PPM-type phosphatase" evidence="4">
    <location>
        <begin position="1159"/>
        <end position="1403"/>
    </location>
</feature>
<feature type="transmembrane region" description="Helical" evidence="3">
    <location>
        <begin position="47"/>
        <end position="66"/>
    </location>
</feature>
<sequence>MAAARAAGRLDRAARGRGLAGYRLRLKARAGLDVPVAERNRTVLARMAGFGVGVGVGLFGGAQLGFVGAGVVTGPIGAVVAAAGLVAAARAVWTPRQTRGPPWGAIARGLRAQGVRIGIWSAVGLAAGLGGPVVVGPLLQLWTTTVWPWLTRPGLRGLKAVMVPLVSAGLVYRYVLRRQHANQESGMQTRPRRAAVLSAGFAYFFAAGLGLLRVLYPTSPVWLVPGIVAIGAGIAGAAAQQKDLARTRTNKAFVSGLLSAGVALVISTLAGGVAPAAVRDLANAVVVAVIVYAMPTVIAEYVNVWVGRIMAPYSKRKAKQEQKHAADPNAKDRAKRQRNRLIAWLDYKNFSPVDTRLLWRKSVDPVLAGLASLAINLAWVARPWVEANDSLTAMLTRFGVAAVSVWLIGRLLRDPDEHRNGYYGYRGQRALRSPARPSRWFWIGDRLHRRVMDYRKDLDALLDQFELKGRLNQNLAEQVAARLWARMSAEIREPLGEWEPLPQEIDLPLARERAAARDRRADHVGTIKLVVPVLAADPDALTRVAKHLRDVGKTTDAEVVEFQRMLSLALWAKADPAPEHAAASRVWTDRLAKALKERNTLRKEYLEGPRRALLEEIKQYHLEKKELRHPNLRRARAALRSLEFEVEGMSKPRSEPLEAVAQLAEQRARSAADVAAEEERALAAGQRGATQQRVQEQRQLAAAMKLLQAAGLLSIEVELSAIQREWNQRRWADAIATATRTAPNAAPATLLQRLLVIAGRKGPVTAERLAAQYGGTGWDTALAALAELGALSGDAAGGYRAEKKLAELWRAAGPRLRHAVRANPEVLPGGAELAALTVGQLPSGGDTQAEKKAKAKAKDAYAALREVLRNGDLAFRHWRDGWIDDAGITWRRLTGLGYQLRHSAGRRDWPLPADHPAAPVRFAAGVRDLVVARWRHAVVPGVERRRLLVLLRAADRADRLYYRALRAGELLAAQRVDGRLPDEAAEFLHTARAVQVEAHAALAVARENAAARLTEVGAYLHQIDRTLSAAIAARQYAPGADRFPPTAEYWLREITKELDGFRGQLERLSGSARDEVLAKARLALARYAIDREYAWRRKLYRTIGGWNVMEDARVAAKNLRAQHQDVFATVTLPDPAFSPVIPHHERLEHPYGDEVRGGHMLAAATRRGRGNPTNQDAATLVTLPGGDRVAAVVDGVFSYPNSSLAANRFATAFHNEITRPGGLGRTPTQALRDAHDAGIAALVQHYTPQTGHGAVAYAAAYYSTDGTITIIHVGTARAYYLKRDAATPRGARMTTDDSRGGSLAEGGIMTRWAAGDYRPEPTITTFRPDMPGLLVLATDGLWRYMPEPEDLAKKLDAAAFTDAKTVVTRLVDGAVAGLDNPKGVAGVIAAGGLDDLTVAALPSLTVPLGPAGPATAGPNGPVATSHWSDADTLFIEAVLAKLAPHLTSPRALGVRLPRGPLRTAPILGLDVEALRRVLPALLTGDEFARLDEVLSRLVAFGWHGPAGSGAERGAIVMTKARLDEIAGHLAEGQLTRTWWRELLAHEMAFHISGRTRLRGLGHADHTDHLAAALLDARGLAGVGATGTTESRPAAPRTREHSAQPRAPPSGLPLRGLRATRTTTVPHVLRSITVGAGAALMLLVGPLGGAAAAASTVAAKPVAGWAPVLAVTVGAAVAAVGVAAVVRAIRAVREDTRRGGGRFELRPRAVVAVTAAWLALEVLVTNVPELRGHLPEPFDLFSHAKNLKGGAFVAVAAVYARRAVEIARSGSGYLTREQLRSFHRRWIPAVFAAATAVNAVTETRWGLAVLGHRIFPETTPDVLDLLYSVGFAGLAAALVWHPSTTPVSRWTPRPQPEVGKEVLGPAIGHAEAELKKVIRAMPMSGRDRRAARRAMVQATAQYWGGRGLTLRNVHVPYGVRNLVRSLAVAADAAGRPLPEPELIELATRLLHWSTATAPYRSRHTEDVRRPAVDVGAPVRDAVTVAFARLLPEPLRESLELDRLHLHEVRVNLLRLDDRLYDELVERARRNAIAPDSGHGDGWVAVGGLDERVRREVIARLPAALRGGRPLSGEEFPNLARGPPQGVGLVRIVEDDLGDGSLIAFGWRHREHAPHGVIVVPARVARSVEELIGADPAFADWWARLLLHELEFPIDGDEHIGHRHDSHAADLAAEYVDARSFVAAVGGMSRATRHVVEAQLPVLAERGHLRPLAEVNPLWPFGATRRPVLVLDVDSAGALLDGLGDALGRLVVFGWRARGALVVTQGMLDEIEDHLAAGRLAEDFWPGLDGAARPEAAERLVERLEFARGFGTDLSAAGEVGFTAARAADGQPVWRLDTTFGTVVITGEQLSRDGNVVLSPAANAVAALVASARWWLPAALPQSDRPARLLEMVATATRSAPIALQESGGLRVARVRFDEPVAVLQWQGGVRTRDVELVTWQADAGRHLLVGFYPVAQDSPAGLVDPNVLAASRRGVVAIRDANGDIVGTGWVVEAATESSPARLRTAYHVGELISAGYTVDRLAGGRSAIAEVRSVPLAGYGDLAELATAAQSYLDLGPSSTRLPTLDVAEFTVWGLDRPAVPVRASPVAPGELLTFIGFPRGIGLVSRGPVASARRGLLETIAMLGGGASGGPGFDAHGRVVMTIVAERAGRVHGVGPELTVRFGERVWSEAGRAVPPEWRRQHFGRPTPSPAVVARALEESLADVEGLIDELSGELRSRVWAVLDTLGGDLTQFLDHVFELLAEAPRTAQITAFAERADAARAELERLHATAEADRAAALDQLAAELRALIAAGDQDSIPFGAALGALGIGPTLVNDAVEGAGDLELITEGSGQRIVSRGGGGPVAAGGMDGRVRGEVIARLPAALWDARPLSGEEFPNLARGPPQGAALVRITEDDLGDGGSLIAFGWRHREHAPEGVIVVPVRVARIVEQLIAADPAFADWWARLLGHELGFHIDGDEHTGHRHDAHAAALAAEYDVARLPIRTMTGGPSLISHGSLGADDHVTVEHRIAGLPVVEELAAGDPDLVRISGFTGNYFSQNPANGLRALDGLIEATHASGIRGGLVVWTSGDGWLYTDTRVLAALRADVLDLDARRALFDHELLHAAMPGLAESQIHAASPLPDLTPLSHLYGDSADFPVPAFTPVGDAFGRPAWLAPELEVAPGILSRVVRIVIHGSDGYEHVGSGLLWSSDGRTGVVLTNRHVVADAEQLWVELSTPAGVRSAPGSVAPRPSADTIAAHLRASSAAGGLTDPELVQAADELDLAIVHIAESRRLTAPDLDRDGRDARVTLIGFPRRQLPVRSSAGGVDNLRTEAGHLVIGAGLTAKPPAVPMRPARKLDLFFVGPWAGPGNSGGPLITRTQDDEGVLVERVAGLYHARIRHKRIRTPIQAAVGAGAIEAFLRAAGVPAAGQGGGAVARHPLTDSQREQVVEALRASDEQMTPLEELTSAMPRAPPGVSVQVRDGELPAPGVVAFSWAERGVVVITRSTAAAIAARYAVDPDGVQRWWERLLTHEVEFHLGQHPEHTGPRHDADAAPIAAEWFARPVTARRPSAGLRKPHGSEIDAWFNGSLLTGDEMTMVARRELADRLERRLNRTTPPASAVEQAGLLREMVQATLRLLRGEPLGERWREVAPTRLHSLADTPSGRLVDTIFGSAADAGHAERDGVREVFARDEVGLLHEVVKAALAPAAGFRPARAHVLAVLAERLVDGPDHRGERWRARPGWLTARAKAELSELAVRNPPARVLLVWRYEQVRAEISSRFAELPEWRELALRYAAEFHTAAIEEARLPELSEPDLRSEYDSALTGLQQLVAGDKSLTWRQRRSLSQALRKAEREAGGPRRWEIEVDLRSLRVITERAGVWPTDPELVYLAVRNVTWGLHTDSLQLAAVRWQATKVLIGTASPEMSLLLRPERQYSDSTRLIRFAIPADLRLPAQALPPATGPNTHRDGAIAVTLHEAEPTALDERELVAAEQAVRELHRERPGAPLSPGDRDYRRADPRGRWAAHGVRVYVLPGLRRRFDQLIRAPGARELALLYFVTRDRDGVRAVFVDPATLAAARRLSRSDRGLIAERELVRIVSPELPEAAVQAMPLPARRELLRLTARPYRPGVVEPGAVAGPSGELGALIVEYLATQPRWSGRLFEMVDRLGVDAEALTAAIAAHPHLVPWTSVLAAPAEAGFRPALRDGRPVISLTRATAGGDPELFIMGLHIGPSRDSGLDPLGHAVRRLPDLRRLHRDQEPAVWREIPTFQLIATAWHASGAPVHDIGDLRVYRGDVAGHGLTLVTSHGELVNYYPSGMATTTQPAPHRIAEALASVVRVTGQVRDTELDAVASGVVVAPETVLSVAHTVFDVDPATLRVDGLAVSAVATLRASEFGVHAELAQQSLAHTLQAGVPVQDGLVDLSVLTVPGLGRPAARLRDTPVAAGTPLTTAGYPGGRWMLNHGPVTENDVHLTAAMAGPPGLSGGPVLDPDGAVAGIQSYGSASGPAHFLSPELIAAFLAGIPDAGRGGGAVAEHPLTDEARERVVEALRASEDRMTPLDELTLAMPRAPPGMSVGVQVRDGEFPVAGVVAFGWAERGVVVITRSVAEQIAARYALDPDSVQRWWERLLTHEVEFHLGEHPEHAGARHDADAAPIAAEWLGWTDTLRSGAGLRKPHGSELEAWWHGALLTGDEMSMVARGELAERLERRLSETSAPASASEQAALLGEMVRATIGLLRGRPLGQRWREVGPVRLHWLADVAAGLSVDPVFGLAADAGHAERDGVREVFASDEVGLLHEVVKSALAPALGFDPAQAHVLAVLAERMVDGPDHPGEAWKDRPGWLSARARSELRELAVHNPSARVILGWDYQRVQAEIIARFAELPAWRELALRYAAEFHTAAIDEARLPELPEPDLRAEFDNALAGLHQLLAGEKGVTEDERRSLSQALRRAERDAGGPRRWEIEVELRYLRAATERAGVWPTDTELIYLTVRNVTWGRHTESPELARVRELATAAVVGTASPELSALLRAETPYGGAQRLVRVEVPSDRQPPAPTVRAEPAAPGVGWVAFRALRPHLFAAARIPLGSPLATDRQAELPNTGELNEPTRDEWAEQLGREVSAPAGFDQQYATLRGYVEHTVALLRGRPLPTEQPVPTVWFRLLQAPILDPAGREVDALARTEAEALVVYAGDPFGALHVLTEALFAGWDGFAGEQRWLIAELAERAAGPPASSYFLERHIARGWVPTRVLDELGKRDWDEGWRLIGDHERERARVVGMFTDRPDWAGLVAHYLDQHYLAALARAPQPTVTKDALAPVITAAEEELDTIIKDVRLSRKDRRTAHRDLERGLDYYWGKRALNKHARVPHHVRGVAQRLAVAAYLAGQPLPVPELIELATRLLYWSTATAPYSTRHHEDGHKAGVDIGTPVRNAVSAAFARLLPEPLRAALEVDRLHLHEVQHHLDGQYRRLVDQLVDLPHPDSSS</sequence>
<protein>
    <submittedName>
        <fullName evidence="5">Trypsin-like peptidase domain-containing protein</fullName>
    </submittedName>
</protein>
<name>A0ABW4ERF2_9PSEU</name>
<dbReference type="InterPro" id="IPR043504">
    <property type="entry name" value="Peptidase_S1_PA_chymotrypsin"/>
</dbReference>
<evidence type="ECO:0000313" key="5">
    <source>
        <dbReference type="EMBL" id="MFD1516639.1"/>
    </source>
</evidence>
<dbReference type="PROSITE" id="PS51746">
    <property type="entry name" value="PPM_2"/>
    <property type="match status" value="1"/>
</dbReference>
<dbReference type="Proteomes" id="UP001597114">
    <property type="component" value="Unassembled WGS sequence"/>
</dbReference>
<accession>A0ABW4ERF2</accession>
<feature type="coiled-coil region" evidence="1">
    <location>
        <begin position="2755"/>
        <end position="2782"/>
    </location>
</feature>
<dbReference type="InterPro" id="IPR036457">
    <property type="entry name" value="PPM-type-like_dom_sf"/>
</dbReference>
<feature type="transmembrane region" description="Helical" evidence="3">
    <location>
        <begin position="366"/>
        <end position="385"/>
    </location>
</feature>
<dbReference type="RefSeq" id="WP_379658922.1">
    <property type="nucleotide sequence ID" value="NZ_JBHUCO010000005.1"/>
</dbReference>
<evidence type="ECO:0000256" key="2">
    <source>
        <dbReference type="SAM" id="MobiDB-lite"/>
    </source>
</evidence>
<dbReference type="Gene3D" id="2.40.10.10">
    <property type="entry name" value="Trypsin-like serine proteases"/>
    <property type="match status" value="1"/>
</dbReference>
<feature type="transmembrane region" description="Helical" evidence="3">
    <location>
        <begin position="284"/>
        <end position="306"/>
    </location>
</feature>
<feature type="transmembrane region" description="Helical" evidence="3">
    <location>
        <begin position="72"/>
        <end position="93"/>
    </location>
</feature>
<feature type="transmembrane region" description="Helical" evidence="3">
    <location>
        <begin position="195"/>
        <end position="216"/>
    </location>
</feature>
<comment type="caution">
    <text evidence="5">The sequence shown here is derived from an EMBL/GenBank/DDBJ whole genome shotgun (WGS) entry which is preliminary data.</text>
</comment>
<dbReference type="Gene3D" id="3.60.40.10">
    <property type="entry name" value="PPM-type phosphatase domain"/>
    <property type="match status" value="1"/>
</dbReference>
<feature type="transmembrane region" description="Helical" evidence="3">
    <location>
        <begin position="222"/>
        <end position="240"/>
    </location>
</feature>
<proteinExistence type="predicted"/>
<evidence type="ECO:0000259" key="4">
    <source>
        <dbReference type="PROSITE" id="PS51746"/>
    </source>
</evidence>
<organism evidence="5 6">
    <name type="scientific">Pseudonocardia yunnanensis</name>
    <dbReference type="NCBI Taxonomy" id="58107"/>
    <lineage>
        <taxon>Bacteria</taxon>
        <taxon>Bacillati</taxon>
        <taxon>Actinomycetota</taxon>
        <taxon>Actinomycetes</taxon>
        <taxon>Pseudonocardiales</taxon>
        <taxon>Pseudonocardiaceae</taxon>
        <taxon>Pseudonocardia</taxon>
    </lineage>
</organism>
<feature type="transmembrane region" description="Helical" evidence="3">
    <location>
        <begin position="252"/>
        <end position="278"/>
    </location>
</feature>
<reference evidence="6" key="1">
    <citation type="journal article" date="2019" name="Int. J. Syst. Evol. Microbiol.">
        <title>The Global Catalogue of Microorganisms (GCM) 10K type strain sequencing project: providing services to taxonomists for standard genome sequencing and annotation.</title>
        <authorList>
            <consortium name="The Broad Institute Genomics Platform"/>
            <consortium name="The Broad Institute Genome Sequencing Center for Infectious Disease"/>
            <person name="Wu L."/>
            <person name="Ma J."/>
        </authorList>
    </citation>
    <scope>NUCLEOTIDE SEQUENCE [LARGE SCALE GENOMIC DNA]</scope>
    <source>
        <strain evidence="6">CCM 7043</strain>
    </source>
</reference>
<evidence type="ECO:0000256" key="1">
    <source>
        <dbReference type="SAM" id="Coils"/>
    </source>
</evidence>
<feature type="transmembrane region" description="Helical" evidence="3">
    <location>
        <begin position="114"/>
        <end position="135"/>
    </location>
</feature>
<dbReference type="EMBL" id="JBHUCO010000005">
    <property type="protein sequence ID" value="MFD1516639.1"/>
    <property type="molecule type" value="Genomic_DNA"/>
</dbReference>
<dbReference type="InterPro" id="IPR001932">
    <property type="entry name" value="PPM-type_phosphatase-like_dom"/>
</dbReference>
<dbReference type="Pfam" id="PF13365">
    <property type="entry name" value="Trypsin_2"/>
    <property type="match status" value="2"/>
</dbReference>
<keyword evidence="6" id="KW-1185">Reference proteome</keyword>
<feature type="region of interest" description="Disordered" evidence="2">
    <location>
        <begin position="1583"/>
        <end position="1615"/>
    </location>
</feature>
<dbReference type="SUPFAM" id="SSF50494">
    <property type="entry name" value="Trypsin-like serine proteases"/>
    <property type="match status" value="3"/>
</dbReference>
<keyword evidence="1" id="KW-0175">Coiled coil</keyword>
<keyword evidence="3" id="KW-0812">Transmembrane</keyword>
<keyword evidence="3" id="KW-0472">Membrane</keyword>
<feature type="transmembrane region" description="Helical" evidence="3">
    <location>
        <begin position="155"/>
        <end position="175"/>
    </location>
</feature>
<feature type="transmembrane region" description="Helical" evidence="3">
    <location>
        <begin position="1627"/>
        <end position="1652"/>
    </location>
</feature>
<dbReference type="InterPro" id="IPR009003">
    <property type="entry name" value="Peptidase_S1_PA"/>
</dbReference>
<dbReference type="SUPFAM" id="SSF81606">
    <property type="entry name" value="PP2C-like"/>
    <property type="match status" value="1"/>
</dbReference>
<dbReference type="Gene3D" id="2.40.10.120">
    <property type="match status" value="1"/>
</dbReference>
<feature type="transmembrane region" description="Helical" evidence="3">
    <location>
        <begin position="1664"/>
        <end position="1688"/>
    </location>
</feature>
<keyword evidence="3" id="KW-1133">Transmembrane helix</keyword>